<evidence type="ECO:0000313" key="3">
    <source>
        <dbReference type="EMBL" id="AQP44650.1"/>
    </source>
</evidence>
<reference evidence="3 4" key="1">
    <citation type="journal article" date="2016" name="Int. J. Syst. Evol. Microbiol.">
        <title>Tessaracoccus flavus sp. nov., isolated from the drainage system of a lindane-producing factory.</title>
        <authorList>
            <person name="Kumari R."/>
            <person name="Singh P."/>
            <person name="Schumann P."/>
            <person name="Lal R."/>
        </authorList>
    </citation>
    <scope>NUCLEOTIDE SEQUENCE [LARGE SCALE GENOMIC DNA]</scope>
    <source>
        <strain evidence="3 4">RP1T</strain>
    </source>
</reference>
<dbReference type="InterPro" id="IPR052906">
    <property type="entry name" value="Type_IV_Methyl-Rstrct_Enzyme"/>
</dbReference>
<dbReference type="AlphaFoldDB" id="A0A1Q2CF01"/>
<evidence type="ECO:0000256" key="1">
    <source>
        <dbReference type="SAM" id="Phobius"/>
    </source>
</evidence>
<feature type="transmembrane region" description="Helical" evidence="1">
    <location>
        <begin position="68"/>
        <end position="90"/>
    </location>
</feature>
<proteinExistence type="predicted"/>
<name>A0A1Q2CF01_9ACTN</name>
<sequence length="267" mass="29220">MFDAVRREIGPQIRPRDARLEREAAQHRNATVLLVMMTLASAGLRVGLVTFRDAEWMPAVGREFPLEALGWAMVALTSVTVLSWVLYLVASWRASRRIRKLRKSLLGAAYEGALQSFGEVGSTTADPAITAVVSEDRFFDDNQGSTAMSPRAAEHLAAYWMRTLGAVDAEVTRFRGDGGVDVTSSRYIAQVKHFSSNVGVAPIRELSGVVRLDGRRGLFFTTAGYSSGAIEFANASGIALFVMDWANGRLMAVNDIARALQRHRLEA</sequence>
<gene>
    <name evidence="3" type="ORF">RPIT_07365</name>
</gene>
<dbReference type="GO" id="GO:0009307">
    <property type="term" value="P:DNA restriction-modification system"/>
    <property type="evidence" value="ECO:0007669"/>
    <property type="project" value="InterPro"/>
</dbReference>
<keyword evidence="1" id="KW-1133">Transmembrane helix</keyword>
<dbReference type="STRING" id="1610493.RPIT_07365"/>
<dbReference type="Proteomes" id="UP000188324">
    <property type="component" value="Chromosome"/>
</dbReference>
<dbReference type="PANTHER" id="PTHR30015:SF7">
    <property type="entry name" value="TYPE IV METHYL-DIRECTED RESTRICTION ENZYME ECOKMRR"/>
    <property type="match status" value="1"/>
</dbReference>
<accession>A0A1Q2CF01</accession>
<feature type="transmembrane region" description="Helical" evidence="1">
    <location>
        <begin position="29"/>
        <end position="48"/>
    </location>
</feature>
<dbReference type="SUPFAM" id="SSF52980">
    <property type="entry name" value="Restriction endonuclease-like"/>
    <property type="match status" value="1"/>
</dbReference>
<dbReference type="EMBL" id="CP019605">
    <property type="protein sequence ID" value="AQP44650.1"/>
    <property type="molecule type" value="Genomic_DNA"/>
</dbReference>
<keyword evidence="1" id="KW-0812">Transmembrane</keyword>
<keyword evidence="1" id="KW-0472">Membrane</keyword>
<evidence type="ECO:0000313" key="4">
    <source>
        <dbReference type="Proteomes" id="UP000188324"/>
    </source>
</evidence>
<protein>
    <recommendedName>
        <fullName evidence="2">Restriction endonuclease type IV Mrr domain-containing protein</fullName>
    </recommendedName>
</protein>
<dbReference type="InterPro" id="IPR011335">
    <property type="entry name" value="Restrct_endonuc-II-like"/>
</dbReference>
<dbReference type="InterPro" id="IPR007560">
    <property type="entry name" value="Restrct_endonuc_IV_Mrr"/>
</dbReference>
<dbReference type="GO" id="GO:0015666">
    <property type="term" value="F:restriction endodeoxyribonuclease activity"/>
    <property type="evidence" value="ECO:0007669"/>
    <property type="project" value="TreeGrafter"/>
</dbReference>
<dbReference type="Gene3D" id="3.40.1350.10">
    <property type="match status" value="1"/>
</dbReference>
<organism evidence="3 4">
    <name type="scientific">Tessaracoccus flavus</name>
    <dbReference type="NCBI Taxonomy" id="1610493"/>
    <lineage>
        <taxon>Bacteria</taxon>
        <taxon>Bacillati</taxon>
        <taxon>Actinomycetota</taxon>
        <taxon>Actinomycetes</taxon>
        <taxon>Propionibacteriales</taxon>
        <taxon>Propionibacteriaceae</taxon>
        <taxon>Tessaracoccus</taxon>
    </lineage>
</organism>
<dbReference type="GO" id="GO:0003677">
    <property type="term" value="F:DNA binding"/>
    <property type="evidence" value="ECO:0007669"/>
    <property type="project" value="InterPro"/>
</dbReference>
<dbReference type="Pfam" id="PF04471">
    <property type="entry name" value="Mrr_cat"/>
    <property type="match status" value="1"/>
</dbReference>
<dbReference type="KEGG" id="tfl:RPIT_07365"/>
<evidence type="ECO:0000259" key="2">
    <source>
        <dbReference type="Pfam" id="PF04471"/>
    </source>
</evidence>
<keyword evidence="4" id="KW-1185">Reference proteome</keyword>
<dbReference type="InterPro" id="IPR011856">
    <property type="entry name" value="tRNA_endonuc-like_dom_sf"/>
</dbReference>
<dbReference type="PANTHER" id="PTHR30015">
    <property type="entry name" value="MRR RESTRICTION SYSTEM PROTEIN"/>
    <property type="match status" value="1"/>
</dbReference>
<feature type="domain" description="Restriction endonuclease type IV Mrr" evidence="2">
    <location>
        <begin position="147"/>
        <end position="241"/>
    </location>
</feature>